<keyword evidence="15" id="KW-1185">Reference proteome</keyword>
<dbReference type="HAMAP" id="MF_01479">
    <property type="entry name" value="WhiB"/>
    <property type="match status" value="1"/>
</dbReference>
<evidence type="ECO:0000256" key="9">
    <source>
        <dbReference type="ARBA" id="ARBA00023157"/>
    </source>
</evidence>
<comment type="cofactor">
    <cofactor evidence="11">
        <name>[4Fe-4S] cluster</name>
        <dbReference type="ChEBI" id="CHEBI:49883"/>
    </cofactor>
    <text evidence="11">Binds 1 [4Fe-4S] cluster per subunit. Following nitrosylation of the [4Fe-4S] cluster binds 1 [4Fe-8(NO)] cluster per subunit.</text>
</comment>
<keyword evidence="10 11" id="KW-0804">Transcription</keyword>
<dbReference type="Pfam" id="PF02467">
    <property type="entry name" value="Whib"/>
    <property type="match status" value="1"/>
</dbReference>
<feature type="domain" description="4Fe-4S Wbl-type" evidence="13">
    <location>
        <begin position="58"/>
        <end position="115"/>
    </location>
</feature>
<sequence length="136" mass="14738">MAFFVGLPEKTGRRSADRQITDEINDQEAGDKHMSIAMSAPGMSVTPVTCEKRLPAVPCHIGDPDLWFAESPAELERAKALCADCPIRTACLAAALERQEPWGVWGGEIIDRGTIVARKRPRGRPRKSTGDNPAAA</sequence>
<feature type="binding site" evidence="11">
    <location>
        <position position="91"/>
    </location>
    <ligand>
        <name>[4Fe-4S] cluster</name>
        <dbReference type="ChEBI" id="CHEBI:49883"/>
    </ligand>
</feature>
<comment type="subcellular location">
    <subcellularLocation>
        <location evidence="1 11">Cytoplasm</location>
    </subcellularLocation>
</comment>
<evidence type="ECO:0000256" key="11">
    <source>
        <dbReference type="HAMAP-Rule" id="MF_01479"/>
    </source>
</evidence>
<feature type="binding site" evidence="11">
    <location>
        <position position="59"/>
    </location>
    <ligand>
        <name>[4Fe-4S] cluster</name>
        <dbReference type="ChEBI" id="CHEBI:49883"/>
    </ligand>
</feature>
<feature type="region of interest" description="Disordered" evidence="12">
    <location>
        <begin position="116"/>
        <end position="136"/>
    </location>
</feature>
<evidence type="ECO:0000313" key="15">
    <source>
        <dbReference type="Proteomes" id="UP000465622"/>
    </source>
</evidence>
<evidence type="ECO:0000256" key="4">
    <source>
        <dbReference type="ARBA" id="ARBA00022723"/>
    </source>
</evidence>
<feature type="binding site" evidence="11">
    <location>
        <position position="85"/>
    </location>
    <ligand>
        <name>[4Fe-4S] cluster</name>
        <dbReference type="ChEBI" id="CHEBI:49883"/>
    </ligand>
</feature>
<keyword evidence="8 11" id="KW-0238">DNA-binding</keyword>
<evidence type="ECO:0000256" key="7">
    <source>
        <dbReference type="ARBA" id="ARBA00023015"/>
    </source>
</evidence>
<evidence type="ECO:0000313" key="14">
    <source>
        <dbReference type="EMBL" id="BBX35605.1"/>
    </source>
</evidence>
<feature type="binding site" evidence="11">
    <location>
        <position position="82"/>
    </location>
    <ligand>
        <name>[4Fe-4S] cluster</name>
        <dbReference type="ChEBI" id="CHEBI:49883"/>
    </ligand>
</feature>
<dbReference type="InterPro" id="IPR034768">
    <property type="entry name" value="4FE4S_WBL"/>
</dbReference>
<evidence type="ECO:0000259" key="13">
    <source>
        <dbReference type="PROSITE" id="PS51674"/>
    </source>
</evidence>
<feature type="compositionally biased region" description="Basic residues" evidence="12">
    <location>
        <begin position="117"/>
        <end position="127"/>
    </location>
</feature>
<dbReference type="EMBL" id="AP022567">
    <property type="protein sequence ID" value="BBX35605.1"/>
    <property type="molecule type" value="Genomic_DNA"/>
</dbReference>
<proteinExistence type="inferred from homology"/>
<evidence type="ECO:0000256" key="5">
    <source>
        <dbReference type="ARBA" id="ARBA00023004"/>
    </source>
</evidence>
<gene>
    <name evidence="14" type="primary">whiB7</name>
    <name evidence="11" type="synonym">whiB</name>
    <name evidence="14" type="ORF">MMAGJ_48870</name>
</gene>
<evidence type="ECO:0000256" key="2">
    <source>
        <dbReference type="ARBA" id="ARBA00006597"/>
    </source>
</evidence>
<comment type="function">
    <text evidence="11">Acts as a transcriptional regulator. Probably redox-responsive. The apo- but not holo-form probably binds DNA.</text>
</comment>
<comment type="PTM">
    <text evidence="11">The Fe-S cluster can be nitrosylated by nitric oxide (NO).</text>
</comment>
<keyword evidence="7 11" id="KW-0805">Transcription regulation</keyword>
<keyword evidence="9 11" id="KW-1015">Disulfide bond</keyword>
<keyword evidence="11" id="KW-0963">Cytoplasm</keyword>
<keyword evidence="4 11" id="KW-0479">Metal-binding</keyword>
<reference evidence="14 15" key="1">
    <citation type="journal article" date="2019" name="Emerg. Microbes Infect.">
        <title>Comprehensive subspecies identification of 175 nontuberculous mycobacteria species based on 7547 genomic profiles.</title>
        <authorList>
            <person name="Matsumoto Y."/>
            <person name="Kinjo T."/>
            <person name="Motooka D."/>
            <person name="Nabeya D."/>
            <person name="Jung N."/>
            <person name="Uechi K."/>
            <person name="Horii T."/>
            <person name="Iida T."/>
            <person name="Fujita J."/>
            <person name="Nakamura S."/>
        </authorList>
    </citation>
    <scope>NUCLEOTIDE SEQUENCE [LARGE SCALE GENOMIC DNA]</scope>
    <source>
        <strain evidence="14 15">JCM 12375</strain>
    </source>
</reference>
<name>A0ABN5YC21_MYCME</name>
<protein>
    <recommendedName>
        <fullName evidence="11">Transcriptional regulator WhiB</fullName>
    </recommendedName>
</protein>
<evidence type="ECO:0000256" key="8">
    <source>
        <dbReference type="ARBA" id="ARBA00023125"/>
    </source>
</evidence>
<dbReference type="PANTHER" id="PTHR38839">
    <property type="entry name" value="TRANSCRIPTIONAL REGULATOR WHID-RELATED"/>
    <property type="match status" value="1"/>
</dbReference>
<accession>A0ABN5YC21</accession>
<dbReference type="PROSITE" id="PS51674">
    <property type="entry name" value="4FE4S_WBL"/>
    <property type="match status" value="1"/>
</dbReference>
<dbReference type="Proteomes" id="UP000465622">
    <property type="component" value="Chromosome"/>
</dbReference>
<organism evidence="14 15">
    <name type="scientific">Mycolicibacterium mageritense</name>
    <name type="common">Mycobacterium mageritense</name>
    <dbReference type="NCBI Taxonomy" id="53462"/>
    <lineage>
        <taxon>Bacteria</taxon>
        <taxon>Bacillati</taxon>
        <taxon>Actinomycetota</taxon>
        <taxon>Actinomycetes</taxon>
        <taxon>Mycobacteriales</taxon>
        <taxon>Mycobacteriaceae</taxon>
        <taxon>Mycolicibacterium</taxon>
    </lineage>
</organism>
<comment type="similarity">
    <text evidence="2 11">Belongs to the WhiB family.</text>
</comment>
<evidence type="ECO:0000256" key="3">
    <source>
        <dbReference type="ARBA" id="ARBA00022485"/>
    </source>
</evidence>
<keyword evidence="5 11" id="KW-0408">Iron</keyword>
<evidence type="ECO:0000256" key="6">
    <source>
        <dbReference type="ARBA" id="ARBA00023014"/>
    </source>
</evidence>
<evidence type="ECO:0000256" key="10">
    <source>
        <dbReference type="ARBA" id="ARBA00023163"/>
    </source>
</evidence>
<evidence type="ECO:0000256" key="12">
    <source>
        <dbReference type="SAM" id="MobiDB-lite"/>
    </source>
</evidence>
<evidence type="ECO:0000256" key="1">
    <source>
        <dbReference type="ARBA" id="ARBA00004496"/>
    </source>
</evidence>
<keyword evidence="6 11" id="KW-0411">Iron-sulfur</keyword>
<keyword evidence="3 11" id="KW-0004">4Fe-4S</keyword>
<dbReference type="PANTHER" id="PTHR38839:SF2">
    <property type="entry name" value="TRANSCRIPTIONAL REGULATOR WHIB7-RELATED"/>
    <property type="match status" value="1"/>
</dbReference>
<dbReference type="InterPro" id="IPR003482">
    <property type="entry name" value="Whib"/>
</dbReference>
<comment type="PTM">
    <text evidence="11">Upon Fe-S cluster removal intramolecular disulfide bonds are formed.</text>
</comment>